<dbReference type="PANTHER" id="PTHR46268">
    <property type="entry name" value="STRESS RESPONSE PROTEIN NHAX"/>
    <property type="match status" value="1"/>
</dbReference>
<gene>
    <name evidence="3" type="ORF">ENF30_00170</name>
</gene>
<dbReference type="AlphaFoldDB" id="A0A7V0NE14"/>
<dbReference type="Pfam" id="PF00582">
    <property type="entry name" value="Usp"/>
    <property type="match status" value="1"/>
</dbReference>
<accession>A0A7V0NE14</accession>
<dbReference type="Gene3D" id="3.40.50.620">
    <property type="entry name" value="HUPs"/>
    <property type="match status" value="1"/>
</dbReference>
<dbReference type="PANTHER" id="PTHR46268:SF6">
    <property type="entry name" value="UNIVERSAL STRESS PROTEIN UP12"/>
    <property type="match status" value="1"/>
</dbReference>
<dbReference type="InterPro" id="IPR006016">
    <property type="entry name" value="UspA"/>
</dbReference>
<reference evidence="3" key="1">
    <citation type="journal article" date="2020" name="mSystems">
        <title>Genome- and Community-Level Interaction Insights into Carbon Utilization and Element Cycling Functions of Hydrothermarchaeota in Hydrothermal Sediment.</title>
        <authorList>
            <person name="Zhou Z."/>
            <person name="Liu Y."/>
            <person name="Xu W."/>
            <person name="Pan J."/>
            <person name="Luo Z.H."/>
            <person name="Li M."/>
        </authorList>
    </citation>
    <scope>NUCLEOTIDE SEQUENCE [LARGE SCALE GENOMIC DNA]</scope>
    <source>
        <strain evidence="3">HyVt-113</strain>
    </source>
</reference>
<dbReference type="InterPro" id="IPR014729">
    <property type="entry name" value="Rossmann-like_a/b/a_fold"/>
</dbReference>
<evidence type="ECO:0000259" key="2">
    <source>
        <dbReference type="Pfam" id="PF00582"/>
    </source>
</evidence>
<dbReference type="CDD" id="cd00293">
    <property type="entry name" value="USP-like"/>
    <property type="match status" value="1"/>
</dbReference>
<sequence length="161" mass="17851">MAKKILVAIDGSEPSMKAVRYVGETVKGCKDVKIVLFSVLPEMPKGLDELLGTDYVSVVPHIKERLGDLGQLRLRQEEEMKKALENAKEVLKSAGIPEKNIEIAVRRKKEGIAKDILREVESGHYDTIVVGRRGISGAFFFGSVSDKVIKYAHNCAVWVID</sequence>
<dbReference type="PRINTS" id="PR01438">
    <property type="entry name" value="UNVRSLSTRESS"/>
</dbReference>
<proteinExistence type="inferred from homology"/>
<organism evidence="3">
    <name type="scientific">Desulfofervidus auxilii</name>
    <dbReference type="NCBI Taxonomy" id="1621989"/>
    <lineage>
        <taxon>Bacteria</taxon>
        <taxon>Pseudomonadati</taxon>
        <taxon>Thermodesulfobacteriota</taxon>
        <taxon>Candidatus Desulfofervidia</taxon>
        <taxon>Candidatus Desulfofervidales</taxon>
        <taxon>Candidatus Desulfofervidaceae</taxon>
        <taxon>Candidatus Desulfofervidus</taxon>
    </lineage>
</organism>
<comment type="caution">
    <text evidence="3">The sequence shown here is derived from an EMBL/GenBank/DDBJ whole genome shotgun (WGS) entry which is preliminary data.</text>
</comment>
<name>A0A7V0NE14_DESA2</name>
<dbReference type="InterPro" id="IPR006015">
    <property type="entry name" value="Universal_stress_UspA"/>
</dbReference>
<evidence type="ECO:0000256" key="1">
    <source>
        <dbReference type="ARBA" id="ARBA00008791"/>
    </source>
</evidence>
<evidence type="ECO:0000313" key="3">
    <source>
        <dbReference type="EMBL" id="HDD35196.1"/>
    </source>
</evidence>
<feature type="domain" description="UspA" evidence="2">
    <location>
        <begin position="1"/>
        <end position="160"/>
    </location>
</feature>
<dbReference type="Proteomes" id="UP000885706">
    <property type="component" value="Unassembled WGS sequence"/>
</dbReference>
<comment type="similarity">
    <text evidence="1">Belongs to the universal stress protein A family.</text>
</comment>
<protein>
    <submittedName>
        <fullName evidence="3">Universal stress protein</fullName>
    </submittedName>
</protein>
<dbReference type="SUPFAM" id="SSF52402">
    <property type="entry name" value="Adenine nucleotide alpha hydrolases-like"/>
    <property type="match status" value="1"/>
</dbReference>
<dbReference type="EMBL" id="DQWQ01000008">
    <property type="protein sequence ID" value="HDD35196.1"/>
    <property type="molecule type" value="Genomic_DNA"/>
</dbReference>